<keyword evidence="3" id="KW-0418">Kinase</keyword>
<dbReference type="Pfam" id="PF00069">
    <property type="entry name" value="Pkinase"/>
    <property type="match status" value="1"/>
</dbReference>
<evidence type="ECO:0000313" key="8">
    <source>
        <dbReference type="EMBL" id="KAG2493117.1"/>
    </source>
</evidence>
<dbReference type="InterPro" id="IPR011009">
    <property type="entry name" value="Kinase-like_dom_sf"/>
</dbReference>
<keyword evidence="4 5" id="KW-0067">ATP-binding</keyword>
<evidence type="ECO:0000256" key="4">
    <source>
        <dbReference type="ARBA" id="ARBA00022840"/>
    </source>
</evidence>
<accession>A0A835Y0Q3</accession>
<dbReference type="Gene3D" id="1.10.510.10">
    <property type="entry name" value="Transferase(Phosphotransferase) domain 1"/>
    <property type="match status" value="1"/>
</dbReference>
<feature type="domain" description="Protein kinase" evidence="7">
    <location>
        <begin position="64"/>
        <end position="335"/>
    </location>
</feature>
<dbReference type="InterPro" id="IPR017441">
    <property type="entry name" value="Protein_kinase_ATP_BS"/>
</dbReference>
<evidence type="ECO:0000256" key="3">
    <source>
        <dbReference type="ARBA" id="ARBA00022777"/>
    </source>
</evidence>
<gene>
    <name evidence="8" type="ORF">HYH03_008546</name>
</gene>
<dbReference type="PANTHER" id="PTHR44329">
    <property type="entry name" value="SERINE/THREONINE-PROTEIN KINASE TNNI3K-RELATED"/>
    <property type="match status" value="1"/>
</dbReference>
<keyword evidence="2 5" id="KW-0547">Nucleotide-binding</keyword>
<dbReference type="GO" id="GO:0005524">
    <property type="term" value="F:ATP binding"/>
    <property type="evidence" value="ECO:0007669"/>
    <property type="project" value="UniProtKB-UniRule"/>
</dbReference>
<evidence type="ECO:0000256" key="5">
    <source>
        <dbReference type="PROSITE-ProRule" id="PRU10141"/>
    </source>
</evidence>
<evidence type="ECO:0000256" key="1">
    <source>
        <dbReference type="ARBA" id="ARBA00022679"/>
    </source>
</evidence>
<sequence>MASSWSHAAPSAAGARASLGDVEGHDSVLMSPLEVPLGTLSARPRVSGGGPERAAMAGAGPAVIKLKSLLGKGAFGRVYEGLYQGERVAVKVLDTGLAPAGPGVGPEGACCTFGGDWAALRSVLLQEIEVLGRVSHPNVVRLLAACVEPPRLALVMELCETSLERLIYDAGSGPRDADGLIPLRTVLHIGIQLFQALAHLHPLVAHRDLKPPNVLLNHAGSLEPVVKLAVNPEAGTPPYIAPENFDVENNVVLHHSDMYSAGVVLWEMLTGKKPWRSCELVDVAVRVAMRGERLPLGCLPPERCPPKLRRLIEQCWERDPLRRPAAEEAAKSLVLVREQLERAHRGRALNN</sequence>
<dbReference type="AlphaFoldDB" id="A0A835Y0Q3"/>
<comment type="similarity">
    <text evidence="6">Belongs to the protein kinase superfamily.</text>
</comment>
<dbReference type="InterPro" id="IPR051681">
    <property type="entry name" value="Ser/Thr_Kinases-Pseudokinases"/>
</dbReference>
<evidence type="ECO:0000256" key="6">
    <source>
        <dbReference type="RuleBase" id="RU000304"/>
    </source>
</evidence>
<dbReference type="InterPro" id="IPR000719">
    <property type="entry name" value="Prot_kinase_dom"/>
</dbReference>
<protein>
    <recommendedName>
        <fullName evidence="7">Protein kinase domain-containing protein</fullName>
    </recommendedName>
</protein>
<feature type="binding site" evidence="5">
    <location>
        <position position="91"/>
    </location>
    <ligand>
        <name>ATP</name>
        <dbReference type="ChEBI" id="CHEBI:30616"/>
    </ligand>
</feature>
<comment type="caution">
    <text evidence="8">The sequence shown here is derived from an EMBL/GenBank/DDBJ whole genome shotgun (WGS) entry which is preliminary data.</text>
</comment>
<keyword evidence="6" id="KW-0723">Serine/threonine-protein kinase</keyword>
<dbReference type="Proteomes" id="UP000612055">
    <property type="component" value="Unassembled WGS sequence"/>
</dbReference>
<organism evidence="8 9">
    <name type="scientific">Edaphochlamys debaryana</name>
    <dbReference type="NCBI Taxonomy" id="47281"/>
    <lineage>
        <taxon>Eukaryota</taxon>
        <taxon>Viridiplantae</taxon>
        <taxon>Chlorophyta</taxon>
        <taxon>core chlorophytes</taxon>
        <taxon>Chlorophyceae</taxon>
        <taxon>CS clade</taxon>
        <taxon>Chlamydomonadales</taxon>
        <taxon>Chlamydomonadales incertae sedis</taxon>
        <taxon>Edaphochlamys</taxon>
    </lineage>
</organism>
<dbReference type="PROSITE" id="PS00107">
    <property type="entry name" value="PROTEIN_KINASE_ATP"/>
    <property type="match status" value="1"/>
</dbReference>
<reference evidence="8" key="1">
    <citation type="journal article" date="2020" name="bioRxiv">
        <title>Comparative genomics of Chlamydomonas.</title>
        <authorList>
            <person name="Craig R.J."/>
            <person name="Hasan A.R."/>
            <person name="Ness R.W."/>
            <person name="Keightley P.D."/>
        </authorList>
    </citation>
    <scope>NUCLEOTIDE SEQUENCE</scope>
    <source>
        <strain evidence="8">CCAP 11/70</strain>
    </source>
</reference>
<dbReference type="SMART" id="SM00220">
    <property type="entry name" value="S_TKc"/>
    <property type="match status" value="1"/>
</dbReference>
<proteinExistence type="inferred from homology"/>
<name>A0A835Y0Q3_9CHLO</name>
<dbReference type="PROSITE" id="PS50011">
    <property type="entry name" value="PROTEIN_KINASE_DOM"/>
    <property type="match status" value="1"/>
</dbReference>
<dbReference type="EMBL" id="JAEHOE010000039">
    <property type="protein sequence ID" value="KAG2493117.1"/>
    <property type="molecule type" value="Genomic_DNA"/>
</dbReference>
<dbReference type="GO" id="GO:0004674">
    <property type="term" value="F:protein serine/threonine kinase activity"/>
    <property type="evidence" value="ECO:0007669"/>
    <property type="project" value="UniProtKB-KW"/>
</dbReference>
<keyword evidence="1" id="KW-0808">Transferase</keyword>
<evidence type="ECO:0000313" key="9">
    <source>
        <dbReference type="Proteomes" id="UP000612055"/>
    </source>
</evidence>
<dbReference type="OrthoDB" id="538027at2759"/>
<dbReference type="PANTHER" id="PTHR44329:SF214">
    <property type="entry name" value="PROTEIN KINASE DOMAIN-CONTAINING PROTEIN"/>
    <property type="match status" value="1"/>
</dbReference>
<dbReference type="Gene3D" id="3.30.200.20">
    <property type="entry name" value="Phosphorylase Kinase, domain 1"/>
    <property type="match status" value="1"/>
</dbReference>
<evidence type="ECO:0000259" key="7">
    <source>
        <dbReference type="PROSITE" id="PS50011"/>
    </source>
</evidence>
<dbReference type="SUPFAM" id="SSF56112">
    <property type="entry name" value="Protein kinase-like (PK-like)"/>
    <property type="match status" value="1"/>
</dbReference>
<dbReference type="InterPro" id="IPR008271">
    <property type="entry name" value="Ser/Thr_kinase_AS"/>
</dbReference>
<keyword evidence="9" id="KW-1185">Reference proteome</keyword>
<evidence type="ECO:0000256" key="2">
    <source>
        <dbReference type="ARBA" id="ARBA00022741"/>
    </source>
</evidence>
<dbReference type="PROSITE" id="PS00108">
    <property type="entry name" value="PROTEIN_KINASE_ST"/>
    <property type="match status" value="1"/>
</dbReference>